<evidence type="ECO:0000313" key="1">
    <source>
        <dbReference type="EMBL" id="OAY24804.1"/>
    </source>
</evidence>
<gene>
    <name evidence="1" type="ORF">MANES_17G044900</name>
</gene>
<accession>A0A2C9U5R8</accession>
<dbReference type="AlphaFoldDB" id="A0A2C9U5R8"/>
<name>A0A2C9U5R8_MANES</name>
<organism evidence="1">
    <name type="scientific">Manihot esculenta</name>
    <name type="common">Cassava</name>
    <name type="synonym">Jatropha manihot</name>
    <dbReference type="NCBI Taxonomy" id="3983"/>
    <lineage>
        <taxon>Eukaryota</taxon>
        <taxon>Viridiplantae</taxon>
        <taxon>Streptophyta</taxon>
        <taxon>Embryophyta</taxon>
        <taxon>Tracheophyta</taxon>
        <taxon>Spermatophyta</taxon>
        <taxon>Magnoliopsida</taxon>
        <taxon>eudicotyledons</taxon>
        <taxon>Gunneridae</taxon>
        <taxon>Pentapetalae</taxon>
        <taxon>rosids</taxon>
        <taxon>fabids</taxon>
        <taxon>Malpighiales</taxon>
        <taxon>Euphorbiaceae</taxon>
        <taxon>Crotonoideae</taxon>
        <taxon>Manihoteae</taxon>
        <taxon>Manihot</taxon>
    </lineage>
</organism>
<dbReference type="EMBL" id="CM004403">
    <property type="protein sequence ID" value="OAY24804.1"/>
    <property type="molecule type" value="Genomic_DNA"/>
</dbReference>
<proteinExistence type="predicted"/>
<sequence length="70" mass="8272">MTKHEMESCLHLVHPCRGYTKRKEKKAFAFLTFISTIVLQKDKAFTHAQSVLRCSNQQRNHRKKGKKKRS</sequence>
<protein>
    <submittedName>
        <fullName evidence="1">Uncharacterized protein</fullName>
    </submittedName>
</protein>
<reference evidence="1" key="1">
    <citation type="submission" date="2016-02" db="EMBL/GenBank/DDBJ databases">
        <title>WGS assembly of Manihot esculenta.</title>
        <authorList>
            <person name="Bredeson J.V."/>
            <person name="Prochnik S.E."/>
            <person name="Lyons J.B."/>
            <person name="Schmutz J."/>
            <person name="Grimwood J."/>
            <person name="Vrebalov J."/>
            <person name="Bart R.S."/>
            <person name="Amuge T."/>
            <person name="Ferguson M.E."/>
            <person name="Green R."/>
            <person name="Putnam N."/>
            <person name="Stites J."/>
            <person name="Rounsley S."/>
            <person name="Rokhsar D.S."/>
        </authorList>
    </citation>
    <scope>NUCLEOTIDE SEQUENCE [LARGE SCALE GENOMIC DNA]</scope>
    <source>
        <tissue evidence="1">Leaf</tissue>
    </source>
</reference>